<feature type="compositionally biased region" description="Polar residues" evidence="1">
    <location>
        <begin position="71"/>
        <end position="80"/>
    </location>
</feature>
<evidence type="ECO:0000313" key="3">
    <source>
        <dbReference type="Proteomes" id="UP000198701"/>
    </source>
</evidence>
<evidence type="ECO:0000256" key="1">
    <source>
        <dbReference type="SAM" id="MobiDB-lite"/>
    </source>
</evidence>
<proteinExistence type="predicted"/>
<name>A0A1G9E637_9MICO</name>
<dbReference type="EMBL" id="FNFU01000011">
    <property type="protein sequence ID" value="SDK71563.1"/>
    <property type="molecule type" value="Genomic_DNA"/>
</dbReference>
<dbReference type="RefSeq" id="WP_092323772.1">
    <property type="nucleotide sequence ID" value="NZ_FNFU01000011.1"/>
</dbReference>
<dbReference type="Proteomes" id="UP000198701">
    <property type="component" value="Unassembled WGS sequence"/>
</dbReference>
<dbReference type="STRING" id="386301.SAMN05216282_11142"/>
<dbReference type="OrthoDB" id="9904566at2"/>
<reference evidence="2 3" key="1">
    <citation type="submission" date="2016-10" db="EMBL/GenBank/DDBJ databases">
        <authorList>
            <person name="de Groot N.N."/>
        </authorList>
    </citation>
    <scope>NUCLEOTIDE SEQUENCE [LARGE SCALE GENOMIC DNA]</scope>
    <source>
        <strain evidence="2 3">CGMCC 1.5382</strain>
    </source>
</reference>
<feature type="region of interest" description="Disordered" evidence="1">
    <location>
        <begin position="1"/>
        <end position="33"/>
    </location>
</feature>
<gene>
    <name evidence="2" type="ORF">SAMN05216282_11142</name>
</gene>
<keyword evidence="3" id="KW-1185">Reference proteome</keyword>
<protein>
    <submittedName>
        <fullName evidence="2">Uncharacterized protein</fullName>
    </submittedName>
</protein>
<sequence length="80" mass="8889">MPNYEALSSDRSEFQGEAGPQYLTPSGRPRRLSVGERAALLRREGMRPGSPFGPSQRTIHDYATNPDPGSIQLTRGFRQN</sequence>
<feature type="region of interest" description="Disordered" evidence="1">
    <location>
        <begin position="45"/>
        <end position="80"/>
    </location>
</feature>
<dbReference type="AlphaFoldDB" id="A0A1G9E637"/>
<evidence type="ECO:0000313" key="2">
    <source>
        <dbReference type="EMBL" id="SDK71563.1"/>
    </source>
</evidence>
<accession>A0A1G9E637</accession>
<organism evidence="2 3">
    <name type="scientific">Cryobacterium psychrotolerans</name>
    <dbReference type="NCBI Taxonomy" id="386301"/>
    <lineage>
        <taxon>Bacteria</taxon>
        <taxon>Bacillati</taxon>
        <taxon>Actinomycetota</taxon>
        <taxon>Actinomycetes</taxon>
        <taxon>Micrococcales</taxon>
        <taxon>Microbacteriaceae</taxon>
        <taxon>Cryobacterium</taxon>
    </lineage>
</organism>